<dbReference type="EMBL" id="AP023343">
    <property type="protein sequence ID" value="BCI88081.1"/>
    <property type="molecule type" value="Genomic_DNA"/>
</dbReference>
<evidence type="ECO:0000313" key="3">
    <source>
        <dbReference type="Proteomes" id="UP000516380"/>
    </source>
</evidence>
<name>A0A7G1IAG6_MYCKA</name>
<feature type="region of interest" description="Disordered" evidence="1">
    <location>
        <begin position="140"/>
        <end position="180"/>
    </location>
</feature>
<protein>
    <submittedName>
        <fullName evidence="2">Uncharacterized protein</fullName>
    </submittedName>
</protein>
<gene>
    <name evidence="2" type="ORF">NIIDMKKI_32870</name>
</gene>
<organism evidence="2 3">
    <name type="scientific">Mycobacterium kansasii</name>
    <dbReference type="NCBI Taxonomy" id="1768"/>
    <lineage>
        <taxon>Bacteria</taxon>
        <taxon>Bacillati</taxon>
        <taxon>Actinomycetota</taxon>
        <taxon>Actinomycetes</taxon>
        <taxon>Mycobacteriales</taxon>
        <taxon>Mycobacteriaceae</taxon>
        <taxon>Mycobacterium</taxon>
    </lineage>
</organism>
<evidence type="ECO:0000256" key="1">
    <source>
        <dbReference type="SAM" id="MobiDB-lite"/>
    </source>
</evidence>
<evidence type="ECO:0000313" key="2">
    <source>
        <dbReference type="EMBL" id="BCI88081.1"/>
    </source>
</evidence>
<reference evidence="2 3" key="1">
    <citation type="submission" date="2020-07" db="EMBL/GenBank/DDBJ databases">
        <title>Mycobacterium kansasii (former subtype) with zoonotic potential isolated from diseased indoor pet cat, Japan.</title>
        <authorList>
            <person name="Fukano H."/>
            <person name="Terazono T."/>
            <person name="Hoshino Y."/>
        </authorList>
    </citation>
    <scope>NUCLEOTIDE SEQUENCE [LARGE SCALE GENOMIC DNA]</scope>
    <source>
        <strain evidence="2 3">Kuro-I</strain>
    </source>
</reference>
<proteinExistence type="predicted"/>
<dbReference type="Proteomes" id="UP000516380">
    <property type="component" value="Chromosome"/>
</dbReference>
<keyword evidence="3" id="KW-1185">Reference proteome</keyword>
<sequence length="204" mass="21984">MAGVQQPVQQVQAIGELMALRAQRSAHHLHRIELAGQRLDIGPVPHHQYRSQLAAVAGYLSRRDHDDALADRGQRGSGLGRGEHVENAWGQPDLVDAAAHVVSDLEQSARFVVDEGDASGFVGRQDTLADTVQHGRLGADQLGHLGRPQPQGQPAPAPGQSYRAGHTDQQRRAAQRGQHPQILGELLVERLGGDAHADHAQHPI</sequence>
<dbReference type="AlphaFoldDB" id="A0A7G1IAG6"/>
<accession>A0A7G1IAG6</accession>